<feature type="non-terminal residue" evidence="2">
    <location>
        <position position="28"/>
    </location>
</feature>
<reference evidence="2 3" key="1">
    <citation type="submission" date="2024-06" db="EMBL/GenBank/DDBJ databases">
        <title>The Natural Products Discovery Center: Release of the First 8490 Sequenced Strains for Exploring Actinobacteria Biosynthetic Diversity.</title>
        <authorList>
            <person name="Kalkreuter E."/>
            <person name="Kautsar S.A."/>
            <person name="Yang D."/>
            <person name="Bader C.D."/>
            <person name="Teijaro C.N."/>
            <person name="Fluegel L."/>
            <person name="Davis C.M."/>
            <person name="Simpson J.R."/>
            <person name="Lauterbach L."/>
            <person name="Steele A.D."/>
            <person name="Gui C."/>
            <person name="Meng S."/>
            <person name="Li G."/>
            <person name="Viehrig K."/>
            <person name="Ye F."/>
            <person name="Su P."/>
            <person name="Kiefer A.F."/>
            <person name="Nichols A."/>
            <person name="Cepeda A.J."/>
            <person name="Yan W."/>
            <person name="Fan B."/>
            <person name="Jiang Y."/>
            <person name="Adhikari A."/>
            <person name="Zheng C.-J."/>
            <person name="Schuster L."/>
            <person name="Cowan T.M."/>
            <person name="Smanski M.J."/>
            <person name="Chevrette M.G."/>
            <person name="De Carvalho L.P.S."/>
            <person name="Shen B."/>
        </authorList>
    </citation>
    <scope>NUCLEOTIDE SEQUENCE [LARGE SCALE GENOMIC DNA]</scope>
    <source>
        <strain evidence="2 3">NPDC000234</strain>
    </source>
</reference>
<dbReference type="EMBL" id="JBEPEK010000666">
    <property type="protein sequence ID" value="MER7186822.1"/>
    <property type="molecule type" value="Genomic_DNA"/>
</dbReference>
<name>A0ABV1XCQ2_9ACTN</name>
<protein>
    <submittedName>
        <fullName evidence="2">DUF2587 domain-containing protein</fullName>
    </submittedName>
</protein>
<organism evidence="2 3">
    <name type="scientific">Streptomyces hyaluromycini</name>
    <dbReference type="NCBI Taxonomy" id="1377993"/>
    <lineage>
        <taxon>Bacteria</taxon>
        <taxon>Bacillati</taxon>
        <taxon>Actinomycetota</taxon>
        <taxon>Actinomycetes</taxon>
        <taxon>Kitasatosporales</taxon>
        <taxon>Streptomycetaceae</taxon>
        <taxon>Streptomyces</taxon>
    </lineage>
</organism>
<evidence type="ECO:0000313" key="3">
    <source>
        <dbReference type="Proteomes" id="UP001474181"/>
    </source>
</evidence>
<comment type="caution">
    <text evidence="2">The sequence shown here is derived from an EMBL/GenBank/DDBJ whole genome shotgun (WGS) entry which is preliminary data.</text>
</comment>
<evidence type="ECO:0000256" key="1">
    <source>
        <dbReference type="SAM" id="MobiDB-lite"/>
    </source>
</evidence>
<keyword evidence="3" id="KW-1185">Reference proteome</keyword>
<accession>A0ABV1XCQ2</accession>
<sequence length="28" mass="2983">MEMPRNERSPENPQILVVGQDGMALGGG</sequence>
<feature type="compositionally biased region" description="Basic and acidic residues" evidence="1">
    <location>
        <begin position="1"/>
        <end position="10"/>
    </location>
</feature>
<dbReference type="Proteomes" id="UP001474181">
    <property type="component" value="Unassembled WGS sequence"/>
</dbReference>
<evidence type="ECO:0000313" key="2">
    <source>
        <dbReference type="EMBL" id="MER7186822.1"/>
    </source>
</evidence>
<gene>
    <name evidence="2" type="ORF">ABT404_46440</name>
</gene>
<feature type="region of interest" description="Disordered" evidence="1">
    <location>
        <begin position="1"/>
        <end position="28"/>
    </location>
</feature>
<proteinExistence type="predicted"/>